<dbReference type="EMBL" id="FNVU01000031">
    <property type="protein sequence ID" value="SEG94882.1"/>
    <property type="molecule type" value="Genomic_DNA"/>
</dbReference>
<protein>
    <submittedName>
        <fullName evidence="6">Transcriptional regulator, TetR family</fullName>
    </submittedName>
</protein>
<keyword evidence="1" id="KW-0805">Transcription regulation</keyword>
<evidence type="ECO:0000256" key="1">
    <source>
        <dbReference type="ARBA" id="ARBA00023015"/>
    </source>
</evidence>
<dbReference type="PROSITE" id="PS01081">
    <property type="entry name" value="HTH_TETR_1"/>
    <property type="match status" value="1"/>
</dbReference>
<dbReference type="PANTHER" id="PTHR30055:SF234">
    <property type="entry name" value="HTH-TYPE TRANSCRIPTIONAL REGULATOR BETI"/>
    <property type="match status" value="1"/>
</dbReference>
<dbReference type="GO" id="GO:0003700">
    <property type="term" value="F:DNA-binding transcription factor activity"/>
    <property type="evidence" value="ECO:0007669"/>
    <property type="project" value="TreeGrafter"/>
</dbReference>
<evidence type="ECO:0000313" key="6">
    <source>
        <dbReference type="EMBL" id="SEG94882.1"/>
    </source>
</evidence>
<gene>
    <name evidence="6" type="ORF">SAMN05216223_13155</name>
</gene>
<dbReference type="InterPro" id="IPR023772">
    <property type="entry name" value="DNA-bd_HTH_TetR-type_CS"/>
</dbReference>
<evidence type="ECO:0000256" key="4">
    <source>
        <dbReference type="PROSITE-ProRule" id="PRU00335"/>
    </source>
</evidence>
<sequence>MLVVMTPRQRRDMRADILDAARKLFGTKGYTVTSTADLAEALGVTKGALYYHFKSKEAILSALVAEPAAEIAELAAHAGERTPRELLGALIDLQAHHPAAYMALQSGDASVLQEHSQRHDFAGRTELIILAIAGPDPSPIQLIRARMAVVAVKEGAMAALVEGGGKLTDQMRLDLLQAAAATLDAGGRASD</sequence>
<dbReference type="AlphaFoldDB" id="A0A1H6EAW8"/>
<keyword evidence="3" id="KW-0804">Transcription</keyword>
<dbReference type="InterPro" id="IPR050109">
    <property type="entry name" value="HTH-type_TetR-like_transc_reg"/>
</dbReference>
<keyword evidence="7" id="KW-1185">Reference proteome</keyword>
<dbReference type="InterPro" id="IPR001647">
    <property type="entry name" value="HTH_TetR"/>
</dbReference>
<evidence type="ECO:0000259" key="5">
    <source>
        <dbReference type="PROSITE" id="PS50977"/>
    </source>
</evidence>
<dbReference type="PRINTS" id="PR00455">
    <property type="entry name" value="HTHTETR"/>
</dbReference>
<dbReference type="Proteomes" id="UP000236754">
    <property type="component" value="Unassembled WGS sequence"/>
</dbReference>
<organism evidence="6 7">
    <name type="scientific">Actinacidiphila yanglinensis</name>
    <dbReference type="NCBI Taxonomy" id="310779"/>
    <lineage>
        <taxon>Bacteria</taxon>
        <taxon>Bacillati</taxon>
        <taxon>Actinomycetota</taxon>
        <taxon>Actinomycetes</taxon>
        <taxon>Kitasatosporales</taxon>
        <taxon>Streptomycetaceae</taxon>
        <taxon>Actinacidiphila</taxon>
    </lineage>
</organism>
<dbReference type="Pfam" id="PF00440">
    <property type="entry name" value="TetR_N"/>
    <property type="match status" value="1"/>
</dbReference>
<dbReference type="Gene3D" id="1.10.357.10">
    <property type="entry name" value="Tetracycline Repressor, domain 2"/>
    <property type="match status" value="1"/>
</dbReference>
<evidence type="ECO:0000256" key="2">
    <source>
        <dbReference type="ARBA" id="ARBA00023125"/>
    </source>
</evidence>
<dbReference type="PROSITE" id="PS50977">
    <property type="entry name" value="HTH_TETR_2"/>
    <property type="match status" value="1"/>
</dbReference>
<reference evidence="6 7" key="1">
    <citation type="submission" date="2016-10" db="EMBL/GenBank/DDBJ databases">
        <authorList>
            <person name="de Groot N.N."/>
        </authorList>
    </citation>
    <scope>NUCLEOTIDE SEQUENCE [LARGE SCALE GENOMIC DNA]</scope>
    <source>
        <strain evidence="6 7">CGMCC 4.2023</strain>
    </source>
</reference>
<evidence type="ECO:0000256" key="3">
    <source>
        <dbReference type="ARBA" id="ARBA00023163"/>
    </source>
</evidence>
<dbReference type="InterPro" id="IPR009057">
    <property type="entry name" value="Homeodomain-like_sf"/>
</dbReference>
<dbReference type="PANTHER" id="PTHR30055">
    <property type="entry name" value="HTH-TYPE TRANSCRIPTIONAL REGULATOR RUTR"/>
    <property type="match status" value="1"/>
</dbReference>
<name>A0A1H6EAW8_9ACTN</name>
<proteinExistence type="predicted"/>
<accession>A0A1H6EAW8</accession>
<feature type="DNA-binding region" description="H-T-H motif" evidence="4">
    <location>
        <begin position="34"/>
        <end position="53"/>
    </location>
</feature>
<keyword evidence="2 4" id="KW-0238">DNA-binding</keyword>
<feature type="domain" description="HTH tetR-type" evidence="5">
    <location>
        <begin position="11"/>
        <end position="71"/>
    </location>
</feature>
<dbReference type="SUPFAM" id="SSF46689">
    <property type="entry name" value="Homeodomain-like"/>
    <property type="match status" value="1"/>
</dbReference>
<dbReference type="GO" id="GO:0000976">
    <property type="term" value="F:transcription cis-regulatory region binding"/>
    <property type="evidence" value="ECO:0007669"/>
    <property type="project" value="TreeGrafter"/>
</dbReference>
<evidence type="ECO:0000313" key="7">
    <source>
        <dbReference type="Proteomes" id="UP000236754"/>
    </source>
</evidence>